<protein>
    <submittedName>
        <fullName evidence="2">Uncharacterized protein</fullName>
    </submittedName>
</protein>
<dbReference type="AlphaFoldDB" id="A0AAE1RR26"/>
<dbReference type="Proteomes" id="UP001291623">
    <property type="component" value="Unassembled WGS sequence"/>
</dbReference>
<evidence type="ECO:0000256" key="1">
    <source>
        <dbReference type="SAM" id="MobiDB-lite"/>
    </source>
</evidence>
<gene>
    <name evidence="2" type="ORF">RND71_024768</name>
</gene>
<evidence type="ECO:0000313" key="2">
    <source>
        <dbReference type="EMBL" id="KAK4355797.1"/>
    </source>
</evidence>
<keyword evidence="3" id="KW-1185">Reference proteome</keyword>
<dbReference type="EMBL" id="JAVYJV010000013">
    <property type="protein sequence ID" value="KAK4355797.1"/>
    <property type="molecule type" value="Genomic_DNA"/>
</dbReference>
<proteinExistence type="predicted"/>
<evidence type="ECO:0000313" key="3">
    <source>
        <dbReference type="Proteomes" id="UP001291623"/>
    </source>
</evidence>
<comment type="caution">
    <text evidence="2">The sequence shown here is derived from an EMBL/GenBank/DDBJ whole genome shotgun (WGS) entry which is preliminary data.</text>
</comment>
<accession>A0AAE1RR26</accession>
<reference evidence="2" key="1">
    <citation type="submission" date="2023-12" db="EMBL/GenBank/DDBJ databases">
        <title>Genome assembly of Anisodus tanguticus.</title>
        <authorList>
            <person name="Wang Y.-J."/>
        </authorList>
    </citation>
    <scope>NUCLEOTIDE SEQUENCE</scope>
    <source>
        <strain evidence="2">KB-2021</strain>
        <tissue evidence="2">Leaf</tissue>
    </source>
</reference>
<organism evidence="2 3">
    <name type="scientific">Anisodus tanguticus</name>
    <dbReference type="NCBI Taxonomy" id="243964"/>
    <lineage>
        <taxon>Eukaryota</taxon>
        <taxon>Viridiplantae</taxon>
        <taxon>Streptophyta</taxon>
        <taxon>Embryophyta</taxon>
        <taxon>Tracheophyta</taxon>
        <taxon>Spermatophyta</taxon>
        <taxon>Magnoliopsida</taxon>
        <taxon>eudicotyledons</taxon>
        <taxon>Gunneridae</taxon>
        <taxon>Pentapetalae</taxon>
        <taxon>asterids</taxon>
        <taxon>lamiids</taxon>
        <taxon>Solanales</taxon>
        <taxon>Solanaceae</taxon>
        <taxon>Solanoideae</taxon>
        <taxon>Hyoscyameae</taxon>
        <taxon>Anisodus</taxon>
    </lineage>
</organism>
<feature type="region of interest" description="Disordered" evidence="1">
    <location>
        <begin position="1"/>
        <end position="21"/>
    </location>
</feature>
<name>A0AAE1RR26_9SOLA</name>
<sequence>MDIDLRLPSQDHDKEEEEEEQNGIINMLDNEEKVHSDDGMHGILVNSEPDVMAIGAADSLPQMDKLNSRPVTLDGYFGPQQSVQGMIQLNLMAPARDNYYGNQQTIQGLGQLNSIAPTHDGYYGAQPTMHGLVCGLLVLELFEANQPKSCYNLISIVAGANGLFPHSKFPIWHSDAKFSLTKGGLTQTRLTPRQIYLSVMGSVSRTVVEFD</sequence>